<feature type="signal peptide" evidence="1">
    <location>
        <begin position="1"/>
        <end position="22"/>
    </location>
</feature>
<reference evidence="2 3" key="1">
    <citation type="submission" date="2019-03" db="EMBL/GenBank/DDBJ databases">
        <title>Genomic Encyclopedia of Archaeal and Bacterial Type Strains, Phase II (KMG-II): from individual species to whole genera.</title>
        <authorList>
            <person name="Goeker M."/>
        </authorList>
    </citation>
    <scope>NUCLEOTIDE SEQUENCE [LARGE SCALE GENOMIC DNA]</scope>
    <source>
        <strain evidence="2 3">DSM 28323</strain>
    </source>
</reference>
<name>A0A4R6J3P1_9BACT</name>
<evidence type="ECO:0000313" key="3">
    <source>
        <dbReference type="Proteomes" id="UP000295741"/>
    </source>
</evidence>
<keyword evidence="1" id="KW-0732">Signal</keyword>
<keyword evidence="3" id="KW-1185">Reference proteome</keyword>
<proteinExistence type="predicted"/>
<dbReference type="InterPro" id="IPR032560">
    <property type="entry name" value="DUF4932"/>
</dbReference>
<dbReference type="EMBL" id="SNWP01000010">
    <property type="protein sequence ID" value="TDO28805.1"/>
    <property type="molecule type" value="Genomic_DNA"/>
</dbReference>
<evidence type="ECO:0000256" key="1">
    <source>
        <dbReference type="SAM" id="SignalP"/>
    </source>
</evidence>
<dbReference type="Proteomes" id="UP000295741">
    <property type="component" value="Unassembled WGS sequence"/>
</dbReference>
<comment type="caution">
    <text evidence="2">The sequence shown here is derived from an EMBL/GenBank/DDBJ whole genome shotgun (WGS) entry which is preliminary data.</text>
</comment>
<gene>
    <name evidence="2" type="ORF">BC659_0885</name>
</gene>
<accession>A0A4R6J3P1</accession>
<feature type="chain" id="PRO_5020611316" evidence="1">
    <location>
        <begin position="23"/>
        <end position="460"/>
    </location>
</feature>
<dbReference type="Pfam" id="PF16286">
    <property type="entry name" value="DUF4932"/>
    <property type="match status" value="1"/>
</dbReference>
<sequence length="460" mass="53714">MTNKIIALSFLLILFNSCTVSKNINTNQTDNSWNAEFEELNGNEKLKFNKQPNSLVYLSSKLTANKGSLKLLTNQEVISNTRKVNHTKLDLNNNLKIQIEGKKANGSFVVKYPIYENKNINIQYNKNIELLALASFLVSYEDFATIPEEQSFTIEGKDIKVRDLYALNLKIANEFISYRNSKNLAVIKSFFDKKFYAQYSNFLLNIDSFPNATIKQGNKYIHEFSSTQEAENFINAFNKFYVEIKFDEFLEKYKPYYEKMIVEVTQNIPKDNFITEMEHFYGKKITHYNLYPSLTLGFSQGFAVGGENMIGNIFACFSKPEKISNPKDLELGFNNEKSLRTVCIHEFGHSFINPAIDKVDSKIIDAKKHLFESIKDKMSQQAYNDWKICLYEHFVRANEVIVARLLNDQQKADGILKDNYQNRSFIYLPQIIEKLEFWYYNEYFDKTYEEKVSEIIQQLK</sequence>
<dbReference type="OrthoDB" id="6402335at2"/>
<organism evidence="2 3">
    <name type="scientific">Sediminibacterium goheungense</name>
    <dbReference type="NCBI Taxonomy" id="1086393"/>
    <lineage>
        <taxon>Bacteria</taxon>
        <taxon>Pseudomonadati</taxon>
        <taxon>Bacteroidota</taxon>
        <taxon>Chitinophagia</taxon>
        <taxon>Chitinophagales</taxon>
        <taxon>Chitinophagaceae</taxon>
        <taxon>Sediminibacterium</taxon>
    </lineage>
</organism>
<dbReference type="AlphaFoldDB" id="A0A4R6J3P1"/>
<evidence type="ECO:0000313" key="2">
    <source>
        <dbReference type="EMBL" id="TDO28805.1"/>
    </source>
</evidence>
<dbReference type="RefSeq" id="WP_133473427.1">
    <property type="nucleotide sequence ID" value="NZ_SNWP01000010.1"/>
</dbReference>
<protein>
    <submittedName>
        <fullName evidence="2">Uncharacterized protein DUF4932</fullName>
    </submittedName>
</protein>